<evidence type="ECO:0000313" key="2">
    <source>
        <dbReference type="EMBL" id="KAK8030077.1"/>
    </source>
</evidence>
<organism evidence="2 3">
    <name type="scientific">Apiospora rasikravindrae</name>
    <dbReference type="NCBI Taxonomy" id="990691"/>
    <lineage>
        <taxon>Eukaryota</taxon>
        <taxon>Fungi</taxon>
        <taxon>Dikarya</taxon>
        <taxon>Ascomycota</taxon>
        <taxon>Pezizomycotina</taxon>
        <taxon>Sordariomycetes</taxon>
        <taxon>Xylariomycetidae</taxon>
        <taxon>Amphisphaeriales</taxon>
        <taxon>Apiosporaceae</taxon>
        <taxon>Apiospora</taxon>
    </lineage>
</organism>
<evidence type="ECO:0000256" key="1">
    <source>
        <dbReference type="SAM" id="Phobius"/>
    </source>
</evidence>
<dbReference type="Proteomes" id="UP001444661">
    <property type="component" value="Unassembled WGS sequence"/>
</dbReference>
<sequence length="120" mass="13658">MRQFNLVNREFHPSIDRAPKAAPYRRSTLCSHGDSPLLSLPFILSLVGIPISLLLIFDTSLPPFHSLPPSIPFFLGQHWLSFNTSYLDYCTAIQLPLPPPIHEFHHLVDLLRFTPSPNMN</sequence>
<keyword evidence="1" id="KW-0812">Transmembrane</keyword>
<accession>A0ABR1SE10</accession>
<protein>
    <submittedName>
        <fullName evidence="2">Uncharacterized protein</fullName>
    </submittedName>
</protein>
<keyword evidence="1" id="KW-0472">Membrane</keyword>
<keyword evidence="3" id="KW-1185">Reference proteome</keyword>
<proteinExistence type="predicted"/>
<evidence type="ECO:0000313" key="3">
    <source>
        <dbReference type="Proteomes" id="UP001444661"/>
    </source>
</evidence>
<name>A0ABR1SE10_9PEZI</name>
<feature type="transmembrane region" description="Helical" evidence="1">
    <location>
        <begin position="37"/>
        <end position="57"/>
    </location>
</feature>
<gene>
    <name evidence="2" type="ORF">PG993_011368</name>
</gene>
<reference evidence="2 3" key="1">
    <citation type="submission" date="2023-01" db="EMBL/GenBank/DDBJ databases">
        <title>Analysis of 21 Apiospora genomes using comparative genomics revels a genus with tremendous synthesis potential of carbohydrate active enzymes and secondary metabolites.</title>
        <authorList>
            <person name="Sorensen T."/>
        </authorList>
    </citation>
    <scope>NUCLEOTIDE SEQUENCE [LARGE SCALE GENOMIC DNA]</scope>
    <source>
        <strain evidence="2 3">CBS 33761</strain>
    </source>
</reference>
<dbReference type="EMBL" id="JAQQWK010000010">
    <property type="protein sequence ID" value="KAK8030077.1"/>
    <property type="molecule type" value="Genomic_DNA"/>
</dbReference>
<comment type="caution">
    <text evidence="2">The sequence shown here is derived from an EMBL/GenBank/DDBJ whole genome shotgun (WGS) entry which is preliminary data.</text>
</comment>
<keyword evidence="1" id="KW-1133">Transmembrane helix</keyword>